<dbReference type="InterPro" id="IPR026907">
    <property type="entry name" value="GCIP-like"/>
</dbReference>
<accession>A0ABD0LF68</accession>
<keyword evidence="5" id="KW-0539">Nucleus</keyword>
<evidence type="ECO:0000256" key="5">
    <source>
        <dbReference type="ARBA" id="ARBA00023242"/>
    </source>
</evidence>
<sequence>MAEGGDHANIFKNLEDNLKLVTDQIKDGESERENKANFNADMYWNHLGVVFKALSLEATKLSLAFSKPPFPTAEECSSMSADVEKTVLALVSAFYSLPKTQGITLRKHVKGAVLEVVHNLLGLVTGLAEFDPVGKDRRQATGQVWEGADNFSTLPRTAQLVQDALEEVKEMVNNDGQCEDLDDIFAEEDTPRDNTVSWSAQDKELVGPCTGLVKTVRSLLKKTREVTKSQGKCETDEQVAQLDDLSDFTERLSPAVDNLTSCLYPPVDHAAVGKM</sequence>
<evidence type="ECO:0000313" key="9">
    <source>
        <dbReference type="EMBL" id="KAK7497697.1"/>
    </source>
</evidence>
<comment type="caution">
    <text evidence="9">The sequence shown here is derived from an EMBL/GenBank/DDBJ whole genome shotgun (WGS) entry which is preliminary data.</text>
</comment>
<evidence type="ECO:0000256" key="1">
    <source>
        <dbReference type="ARBA" id="ARBA00004123"/>
    </source>
</evidence>
<feature type="non-terminal residue" evidence="9">
    <location>
        <position position="275"/>
    </location>
</feature>
<evidence type="ECO:0000256" key="4">
    <source>
        <dbReference type="ARBA" id="ARBA00022490"/>
    </source>
</evidence>
<evidence type="ECO:0000313" key="10">
    <source>
        <dbReference type="Proteomes" id="UP001519460"/>
    </source>
</evidence>
<evidence type="ECO:0000259" key="7">
    <source>
        <dbReference type="Pfam" id="PF13324"/>
    </source>
</evidence>
<feature type="domain" description="Cyclin-D1-binding protein 1-like N-terminal" evidence="7">
    <location>
        <begin position="48"/>
        <end position="173"/>
    </location>
</feature>
<evidence type="ECO:0000256" key="3">
    <source>
        <dbReference type="ARBA" id="ARBA00008940"/>
    </source>
</evidence>
<dbReference type="Pfam" id="PF20936">
    <property type="entry name" value="GCIP_C"/>
    <property type="match status" value="1"/>
</dbReference>
<dbReference type="Gene3D" id="1.20.1410.10">
    <property type="entry name" value="I/LWEQ domain"/>
    <property type="match status" value="1"/>
</dbReference>
<name>A0ABD0LF68_9CAEN</name>
<keyword evidence="6" id="KW-0131">Cell cycle</keyword>
<gene>
    <name evidence="9" type="ORF">BaRGS_00011092</name>
</gene>
<evidence type="ECO:0000256" key="2">
    <source>
        <dbReference type="ARBA" id="ARBA00004496"/>
    </source>
</evidence>
<feature type="domain" description="Cyclin-D1-binding protein 1-like C-terminal" evidence="8">
    <location>
        <begin position="190"/>
        <end position="272"/>
    </location>
</feature>
<evidence type="ECO:0000256" key="6">
    <source>
        <dbReference type="ARBA" id="ARBA00023306"/>
    </source>
</evidence>
<dbReference type="GO" id="GO:0005634">
    <property type="term" value="C:nucleus"/>
    <property type="evidence" value="ECO:0007669"/>
    <property type="project" value="UniProtKB-SubCell"/>
</dbReference>
<comment type="similarity">
    <text evidence="3">Belongs to the CCNDBP1 family.</text>
</comment>
<dbReference type="InterPro" id="IPR049318">
    <property type="entry name" value="GCIP_C"/>
</dbReference>
<dbReference type="Proteomes" id="UP001519460">
    <property type="component" value="Unassembled WGS sequence"/>
</dbReference>
<organism evidence="9 10">
    <name type="scientific">Batillaria attramentaria</name>
    <dbReference type="NCBI Taxonomy" id="370345"/>
    <lineage>
        <taxon>Eukaryota</taxon>
        <taxon>Metazoa</taxon>
        <taxon>Spiralia</taxon>
        <taxon>Lophotrochozoa</taxon>
        <taxon>Mollusca</taxon>
        <taxon>Gastropoda</taxon>
        <taxon>Caenogastropoda</taxon>
        <taxon>Sorbeoconcha</taxon>
        <taxon>Cerithioidea</taxon>
        <taxon>Batillariidae</taxon>
        <taxon>Batillaria</taxon>
    </lineage>
</organism>
<dbReference type="Gene3D" id="1.20.1420.10">
    <property type="entry name" value="Talin, central domain"/>
    <property type="match status" value="1"/>
</dbReference>
<dbReference type="Pfam" id="PF13324">
    <property type="entry name" value="GCIP_N"/>
    <property type="match status" value="1"/>
</dbReference>
<evidence type="ECO:0000259" key="8">
    <source>
        <dbReference type="Pfam" id="PF20936"/>
    </source>
</evidence>
<dbReference type="PANTHER" id="PTHR15492">
    <property type="entry name" value="CYCLIN D1-BINDING PROTEIN 1"/>
    <property type="match status" value="1"/>
</dbReference>
<dbReference type="AlphaFoldDB" id="A0ABD0LF68"/>
<keyword evidence="4" id="KW-0963">Cytoplasm</keyword>
<dbReference type="InterPro" id="IPR049317">
    <property type="entry name" value="GCIP-like_N"/>
</dbReference>
<proteinExistence type="inferred from homology"/>
<reference evidence="9 10" key="1">
    <citation type="journal article" date="2023" name="Sci. Data">
        <title>Genome assembly of the Korean intertidal mud-creeper Batillaria attramentaria.</title>
        <authorList>
            <person name="Patra A.K."/>
            <person name="Ho P.T."/>
            <person name="Jun S."/>
            <person name="Lee S.J."/>
            <person name="Kim Y."/>
            <person name="Won Y.J."/>
        </authorList>
    </citation>
    <scope>NUCLEOTIDE SEQUENCE [LARGE SCALE GENOMIC DNA]</scope>
    <source>
        <strain evidence="9">Wonlab-2016</strain>
    </source>
</reference>
<dbReference type="PANTHER" id="PTHR15492:SF1">
    <property type="entry name" value="CYCLIN-D1-BINDING PROTEIN 1"/>
    <property type="match status" value="1"/>
</dbReference>
<dbReference type="EMBL" id="JACVVK020000056">
    <property type="protein sequence ID" value="KAK7497697.1"/>
    <property type="molecule type" value="Genomic_DNA"/>
</dbReference>
<dbReference type="GO" id="GO:0005737">
    <property type="term" value="C:cytoplasm"/>
    <property type="evidence" value="ECO:0007669"/>
    <property type="project" value="UniProtKB-SubCell"/>
</dbReference>
<keyword evidence="10" id="KW-1185">Reference proteome</keyword>
<comment type="subcellular location">
    <subcellularLocation>
        <location evidence="2">Cytoplasm</location>
    </subcellularLocation>
    <subcellularLocation>
        <location evidence="1">Nucleus</location>
    </subcellularLocation>
</comment>
<evidence type="ECO:0008006" key="11">
    <source>
        <dbReference type="Google" id="ProtNLM"/>
    </source>
</evidence>
<protein>
    <recommendedName>
        <fullName evidence="11">Cyclin-D1-binding protein 1</fullName>
    </recommendedName>
</protein>